<dbReference type="RefSeq" id="WP_115836446.1">
    <property type="nucleotide sequence ID" value="NZ_CP025086.1"/>
</dbReference>
<evidence type="ECO:0000313" key="4">
    <source>
        <dbReference type="Proteomes" id="UP000256900"/>
    </source>
</evidence>
<dbReference type="PROSITE" id="PS50234">
    <property type="entry name" value="VWFA"/>
    <property type="match status" value="1"/>
</dbReference>
<feature type="transmembrane region" description="Helical" evidence="1">
    <location>
        <begin position="41"/>
        <end position="66"/>
    </location>
</feature>
<keyword evidence="1" id="KW-0472">Membrane</keyword>
<feature type="transmembrane region" description="Helical" evidence="1">
    <location>
        <begin position="309"/>
        <end position="327"/>
    </location>
</feature>
<dbReference type="InterPro" id="IPR002035">
    <property type="entry name" value="VWF_A"/>
</dbReference>
<accession>A0A3D9Z3V6</accession>
<evidence type="ECO:0000313" key="3">
    <source>
        <dbReference type="EMBL" id="REF85839.1"/>
    </source>
</evidence>
<dbReference type="SUPFAM" id="SSF53300">
    <property type="entry name" value="vWA-like"/>
    <property type="match status" value="1"/>
</dbReference>
<dbReference type="Gene3D" id="3.40.50.410">
    <property type="entry name" value="von Willebrand factor, type A domain"/>
    <property type="match status" value="1"/>
</dbReference>
<protein>
    <submittedName>
        <fullName evidence="3">MxaC protein</fullName>
    </submittedName>
</protein>
<organism evidence="3 4">
    <name type="scientific">Methylovirgula ligni</name>
    <dbReference type="NCBI Taxonomy" id="569860"/>
    <lineage>
        <taxon>Bacteria</taxon>
        <taxon>Pseudomonadati</taxon>
        <taxon>Pseudomonadota</taxon>
        <taxon>Alphaproteobacteria</taxon>
        <taxon>Hyphomicrobiales</taxon>
        <taxon>Beijerinckiaceae</taxon>
        <taxon>Methylovirgula</taxon>
    </lineage>
</organism>
<keyword evidence="1" id="KW-0812">Transmembrane</keyword>
<keyword evidence="4" id="KW-1185">Reference proteome</keyword>
<name>A0A3D9Z3V6_9HYPH</name>
<sequence length="344" mass="37830">MNYMVAQPGFLWLLLLTPLPFLVSALRQAPFPSLDGVPRDTASSLVSFIIKAAAALAIFAGVFALARPYRLAENVKLLATGAHVVILMDRSLSMDFTLGDDEVQGNQESKTDTATRLLMDFVNRSPHDQFGVVAFSSAPVFVLPISGHRDAVKAAITALRRPGIEGTNVGLGMQLALAMIGHDPEATSPVVLLVSDGEYGGAGFFQLELQDALRKTFQKEHAHLYWLFLRPHKGNEDVFSPPPKGAEDSPHTKPERHMDLFFKTLGVTYRVFWADSPHAIQDAVAEIDRLETRPVTYYEEIPRQDVTPFFYGLAAFASLLLVLAKFAETGFRRPSAFVREASAT</sequence>
<dbReference type="Proteomes" id="UP000256900">
    <property type="component" value="Unassembled WGS sequence"/>
</dbReference>
<comment type="caution">
    <text evidence="3">The sequence shown here is derived from an EMBL/GenBank/DDBJ whole genome shotgun (WGS) entry which is preliminary data.</text>
</comment>
<dbReference type="EMBL" id="QUMO01000003">
    <property type="protein sequence ID" value="REF85839.1"/>
    <property type="molecule type" value="Genomic_DNA"/>
</dbReference>
<dbReference type="OrthoDB" id="6206554at2"/>
<dbReference type="CDD" id="cd00198">
    <property type="entry name" value="vWFA"/>
    <property type="match status" value="1"/>
</dbReference>
<gene>
    <name evidence="3" type="ORF">DES32_1875</name>
</gene>
<dbReference type="AlphaFoldDB" id="A0A3D9Z3V6"/>
<proteinExistence type="predicted"/>
<evidence type="ECO:0000256" key="1">
    <source>
        <dbReference type="SAM" id="Phobius"/>
    </source>
</evidence>
<dbReference type="Pfam" id="PF13519">
    <property type="entry name" value="VWA_2"/>
    <property type="match status" value="1"/>
</dbReference>
<keyword evidence="1" id="KW-1133">Transmembrane helix</keyword>
<reference evidence="3 4" key="1">
    <citation type="submission" date="2018-08" db="EMBL/GenBank/DDBJ databases">
        <title>Genomic Encyclopedia of Type Strains, Phase IV (KMG-IV): sequencing the most valuable type-strain genomes for metagenomic binning, comparative biology and taxonomic classification.</title>
        <authorList>
            <person name="Goeker M."/>
        </authorList>
    </citation>
    <scope>NUCLEOTIDE SEQUENCE [LARGE SCALE GENOMIC DNA]</scope>
    <source>
        <strain evidence="3 4">BW863</strain>
    </source>
</reference>
<dbReference type="SMART" id="SM00327">
    <property type="entry name" value="VWA"/>
    <property type="match status" value="1"/>
</dbReference>
<feature type="domain" description="VWFA" evidence="2">
    <location>
        <begin position="83"/>
        <end position="198"/>
    </location>
</feature>
<evidence type="ECO:0000259" key="2">
    <source>
        <dbReference type="PROSITE" id="PS50234"/>
    </source>
</evidence>
<dbReference type="InterPro" id="IPR036465">
    <property type="entry name" value="vWFA_dom_sf"/>
</dbReference>